<proteinExistence type="predicted"/>
<keyword evidence="3" id="KW-1185">Reference proteome</keyword>
<dbReference type="RefSeq" id="WP_045551164.1">
    <property type="nucleotide sequence ID" value="NZ_JZDQ02000003.1"/>
</dbReference>
<comment type="caution">
    <text evidence="2">The sequence shown here is derived from an EMBL/GenBank/DDBJ whole genome shotgun (WGS) entry which is preliminary data.</text>
</comment>
<evidence type="ECO:0000313" key="2">
    <source>
        <dbReference type="EMBL" id="OIJ28359.1"/>
    </source>
</evidence>
<dbReference type="AlphaFoldDB" id="A0A1J4NBM4"/>
<gene>
    <name evidence="2" type="ORF">UG56_002795</name>
</gene>
<accession>A0A1J4NBM4</accession>
<sequence>MPTFRGAVRRGLAAAGLQTVRAADAEAARLHDRIDELKQRNQKLRTKVEGLQGDRNRTTAVPAIPGLDRLELRREQVLAGVKPDALILEIGPAHNAILPKRDGYDVRIVDYLDREGLVQRYSGFSQYNPDDIEEVDYVFRPGTPWSEVIPERFDLVVASHVIEHTTSMIDFLNECEKLLRPDGVLALVIPDHRYCFDRFRERASLSRVIDASLYPSSVHTMGAVIEERLNAAKHGGITAWGPRHKGDYTFANGLDAVKASGEEARRGERYIDTHNWVCTPHHLRLLLQDLADLDFISMRETSFHDTVKHEFFINLSPTGEGTGLSREDLLVLADDERRVLDQAVFEK</sequence>
<protein>
    <recommendedName>
        <fullName evidence="4">Methyltransferase type 11 domain-containing protein</fullName>
    </recommendedName>
</protein>
<evidence type="ECO:0000313" key="3">
    <source>
        <dbReference type="Proteomes" id="UP000033772"/>
    </source>
</evidence>
<reference evidence="2" key="1">
    <citation type="submission" date="2016-10" db="EMBL/GenBank/DDBJ databases">
        <title>Draft Genome Sequence of Nocardioides luteus Strain BAFB, an Alkane-Degrading Bacterium Isolated from JP-7 Polluted Soil.</title>
        <authorList>
            <person name="Brown L."/>
            <person name="Ruiz O.N."/>
            <person name="Gunasekera T."/>
        </authorList>
    </citation>
    <scope>NUCLEOTIDE SEQUENCE [LARGE SCALE GENOMIC DNA]</scope>
    <source>
        <strain evidence="2">BAFB</strain>
    </source>
</reference>
<dbReference type="Gene3D" id="3.40.50.150">
    <property type="entry name" value="Vaccinia Virus protein VP39"/>
    <property type="match status" value="1"/>
</dbReference>
<evidence type="ECO:0000256" key="1">
    <source>
        <dbReference type="SAM" id="Coils"/>
    </source>
</evidence>
<dbReference type="SUPFAM" id="SSF53335">
    <property type="entry name" value="S-adenosyl-L-methionine-dependent methyltransferases"/>
    <property type="match status" value="1"/>
</dbReference>
<name>A0A1J4NBM4_9ACTN</name>
<dbReference type="CDD" id="cd02440">
    <property type="entry name" value="AdoMet_MTases"/>
    <property type="match status" value="1"/>
</dbReference>
<organism evidence="2 3">
    <name type="scientific">Nocardioides luteus</name>
    <dbReference type="NCBI Taxonomy" id="1844"/>
    <lineage>
        <taxon>Bacteria</taxon>
        <taxon>Bacillati</taxon>
        <taxon>Actinomycetota</taxon>
        <taxon>Actinomycetes</taxon>
        <taxon>Propionibacteriales</taxon>
        <taxon>Nocardioidaceae</taxon>
        <taxon>Nocardioides</taxon>
    </lineage>
</organism>
<evidence type="ECO:0008006" key="4">
    <source>
        <dbReference type="Google" id="ProtNLM"/>
    </source>
</evidence>
<dbReference type="Proteomes" id="UP000033772">
    <property type="component" value="Unassembled WGS sequence"/>
</dbReference>
<dbReference type="STRING" id="1844.UG56_002795"/>
<feature type="coiled-coil region" evidence="1">
    <location>
        <begin position="20"/>
        <end position="54"/>
    </location>
</feature>
<dbReference type="EMBL" id="JZDQ02000003">
    <property type="protein sequence ID" value="OIJ28359.1"/>
    <property type="molecule type" value="Genomic_DNA"/>
</dbReference>
<dbReference type="Pfam" id="PF13489">
    <property type="entry name" value="Methyltransf_23"/>
    <property type="match status" value="1"/>
</dbReference>
<keyword evidence="1" id="KW-0175">Coiled coil</keyword>
<dbReference type="InterPro" id="IPR029063">
    <property type="entry name" value="SAM-dependent_MTases_sf"/>
</dbReference>
<dbReference type="OrthoDB" id="210346at2"/>